<dbReference type="Proteomes" id="UP000326725">
    <property type="component" value="Unassembled WGS sequence"/>
</dbReference>
<dbReference type="Pfam" id="PF00465">
    <property type="entry name" value="Fe-ADH"/>
    <property type="match status" value="1"/>
</dbReference>
<dbReference type="SUPFAM" id="SSF56796">
    <property type="entry name" value="Dehydroquinate synthase-like"/>
    <property type="match status" value="1"/>
</dbReference>
<keyword evidence="3 6" id="KW-0560">Oxidoreductase</keyword>
<evidence type="ECO:0000256" key="1">
    <source>
        <dbReference type="ARBA" id="ARBA00001962"/>
    </source>
</evidence>
<dbReference type="CDD" id="cd08183">
    <property type="entry name" value="Fe-ADH-like"/>
    <property type="match status" value="1"/>
</dbReference>
<protein>
    <submittedName>
        <fullName evidence="6">NAD-dependent methanol dehydrogenase</fullName>
        <ecNumber evidence="6">1.1.1.244</ecNumber>
    </submittedName>
</protein>
<dbReference type="InterPro" id="IPR001670">
    <property type="entry name" value="ADH_Fe/GldA"/>
</dbReference>
<dbReference type="Gene3D" id="3.40.50.1970">
    <property type="match status" value="1"/>
</dbReference>
<sequence length="404" mass="42061">MKATPYLDRLGAFRLSPLPDIHFGRQGMQHLPALIARYGRRILLVTGRRSFVDSPHWPALQSALAEQGVSWVHVSVAGEPSPRLVDEIVASQRGAGVEAVVAIGGGSALDAGKAVAGLLRSGTSVMDHLEGVGQGQPYPGPSVPLLAVPTTAGTGSEATRNAVLSEQGPNGFKKSFRDDQLVARVALVDPDLLAGCPSDQLSANGMDAFTQLLESYVSLNASPPTDALAWSGMEAFYRSFWKALEGGPRAPVEGYPGLAYASLMSGITLAQAGLGSVHGLASPLGALFPIPHGVVCGTLLAEATAVNIAALREGEEASDALAKYARVGRLIGEAPDLSEGDACDALVVTLREWNRRLAMPRLGEFGMTGDDLARVVDGSRGGSMKTNPLVLGDEALTALLASRL</sequence>
<accession>A0A5K1I7Z0</accession>
<evidence type="ECO:0000259" key="5">
    <source>
        <dbReference type="Pfam" id="PF25137"/>
    </source>
</evidence>
<dbReference type="InterPro" id="IPR056798">
    <property type="entry name" value="ADH_Fe_C"/>
</dbReference>
<dbReference type="InterPro" id="IPR039697">
    <property type="entry name" value="Alcohol_dehydrogenase_Fe"/>
</dbReference>
<evidence type="ECO:0000259" key="4">
    <source>
        <dbReference type="Pfam" id="PF00465"/>
    </source>
</evidence>
<dbReference type="EMBL" id="CABVOU010000039">
    <property type="protein sequence ID" value="VVZ96258.1"/>
    <property type="molecule type" value="Genomic_DNA"/>
</dbReference>
<dbReference type="FunFam" id="3.40.50.1970:FF:000003">
    <property type="entry name" value="Alcohol dehydrogenase, iron-containing"/>
    <property type="match status" value="1"/>
</dbReference>
<evidence type="ECO:0000256" key="3">
    <source>
        <dbReference type="ARBA" id="ARBA00023002"/>
    </source>
</evidence>
<name>A0A5K1I7Z0_9GAMM</name>
<dbReference type="GO" id="GO:0046872">
    <property type="term" value="F:metal ion binding"/>
    <property type="evidence" value="ECO:0007669"/>
    <property type="project" value="InterPro"/>
</dbReference>
<evidence type="ECO:0000313" key="6">
    <source>
        <dbReference type="EMBL" id="VVZ96258.1"/>
    </source>
</evidence>
<reference evidence="6 7" key="1">
    <citation type="submission" date="2019-09" db="EMBL/GenBank/DDBJ databases">
        <authorList>
            <person name="Criscuolo A."/>
        </authorList>
    </citation>
    <scope>NUCLEOTIDE SEQUENCE [LARGE SCALE GENOMIC DNA]</scope>
    <source>
        <strain evidence="7">3(2)</strain>
    </source>
</reference>
<organism evidence="6 7">
    <name type="scientific">Halomonas lysinitropha</name>
    <dbReference type="NCBI Taxonomy" id="2607506"/>
    <lineage>
        <taxon>Bacteria</taxon>
        <taxon>Pseudomonadati</taxon>
        <taxon>Pseudomonadota</taxon>
        <taxon>Gammaproteobacteria</taxon>
        <taxon>Oceanospirillales</taxon>
        <taxon>Halomonadaceae</taxon>
        <taxon>Halomonas</taxon>
    </lineage>
</organism>
<gene>
    <name evidence="6" type="primary">mdh_3</name>
    <name evidence="6" type="ORF">HALO32_02354</name>
</gene>
<proteinExistence type="inferred from homology"/>
<dbReference type="Gene3D" id="1.20.1090.10">
    <property type="entry name" value="Dehydroquinate synthase-like - alpha domain"/>
    <property type="match status" value="1"/>
</dbReference>
<dbReference type="RefSeq" id="WP_151444073.1">
    <property type="nucleotide sequence ID" value="NZ_CABVOU010000039.1"/>
</dbReference>
<evidence type="ECO:0000256" key="2">
    <source>
        <dbReference type="ARBA" id="ARBA00007358"/>
    </source>
</evidence>
<dbReference type="Pfam" id="PF25137">
    <property type="entry name" value="ADH_Fe_C"/>
    <property type="match status" value="1"/>
</dbReference>
<comment type="cofactor">
    <cofactor evidence="1">
        <name>Fe cation</name>
        <dbReference type="ChEBI" id="CHEBI:24875"/>
    </cofactor>
</comment>
<keyword evidence="7" id="KW-1185">Reference proteome</keyword>
<feature type="domain" description="Fe-containing alcohol dehydrogenase-like C-terminal" evidence="5">
    <location>
        <begin position="204"/>
        <end position="401"/>
    </location>
</feature>
<dbReference type="AlphaFoldDB" id="A0A5K1I7Z0"/>
<feature type="domain" description="Alcohol dehydrogenase iron-type/glycerol dehydrogenase GldA" evidence="4">
    <location>
        <begin position="20"/>
        <end position="190"/>
    </location>
</feature>
<dbReference type="GO" id="GO:0050093">
    <property type="term" value="F:methanol dehydrogenase (NAD+) activity"/>
    <property type="evidence" value="ECO:0007669"/>
    <property type="project" value="UniProtKB-EC"/>
</dbReference>
<dbReference type="PANTHER" id="PTHR11496">
    <property type="entry name" value="ALCOHOL DEHYDROGENASE"/>
    <property type="match status" value="1"/>
</dbReference>
<dbReference type="PANTHER" id="PTHR11496:SF102">
    <property type="entry name" value="ALCOHOL DEHYDROGENASE 4"/>
    <property type="match status" value="1"/>
</dbReference>
<comment type="similarity">
    <text evidence="2">Belongs to the iron-containing alcohol dehydrogenase family.</text>
</comment>
<evidence type="ECO:0000313" key="7">
    <source>
        <dbReference type="Proteomes" id="UP000326725"/>
    </source>
</evidence>
<dbReference type="EC" id="1.1.1.244" evidence="6"/>